<dbReference type="InterPro" id="IPR039422">
    <property type="entry name" value="MarR/SlyA-like"/>
</dbReference>
<dbReference type="Proteomes" id="UP000198535">
    <property type="component" value="Unassembled WGS sequence"/>
</dbReference>
<dbReference type="AlphaFoldDB" id="A0A1I4PPK0"/>
<organism evidence="2 3">
    <name type="scientific">Methanolobus profundi</name>
    <dbReference type="NCBI Taxonomy" id="487685"/>
    <lineage>
        <taxon>Archaea</taxon>
        <taxon>Methanobacteriati</taxon>
        <taxon>Methanobacteriota</taxon>
        <taxon>Stenosarchaea group</taxon>
        <taxon>Methanomicrobia</taxon>
        <taxon>Methanosarcinales</taxon>
        <taxon>Methanosarcinaceae</taxon>
        <taxon>Methanolobus</taxon>
    </lineage>
</organism>
<dbReference type="GO" id="GO:0003700">
    <property type="term" value="F:DNA-binding transcription factor activity"/>
    <property type="evidence" value="ECO:0007669"/>
    <property type="project" value="InterPro"/>
</dbReference>
<dbReference type="Gene3D" id="1.10.10.10">
    <property type="entry name" value="Winged helix-like DNA-binding domain superfamily/Winged helix DNA-binding domain"/>
    <property type="match status" value="1"/>
</dbReference>
<dbReference type="PROSITE" id="PS50995">
    <property type="entry name" value="HTH_MARR_2"/>
    <property type="match status" value="1"/>
</dbReference>
<protein>
    <submittedName>
        <fullName evidence="2">DNA-binding transcriptional regulator, MarR family</fullName>
    </submittedName>
</protein>
<accession>A0A1I4PPK0</accession>
<gene>
    <name evidence="2" type="ORF">SAMN04488696_0786</name>
</gene>
<dbReference type="Pfam" id="PF01047">
    <property type="entry name" value="MarR"/>
    <property type="match status" value="1"/>
</dbReference>
<dbReference type="OrthoDB" id="106463at2157"/>
<dbReference type="GO" id="GO:0006950">
    <property type="term" value="P:response to stress"/>
    <property type="evidence" value="ECO:0007669"/>
    <property type="project" value="TreeGrafter"/>
</dbReference>
<dbReference type="PANTHER" id="PTHR33164">
    <property type="entry name" value="TRANSCRIPTIONAL REGULATOR, MARR FAMILY"/>
    <property type="match status" value="1"/>
</dbReference>
<evidence type="ECO:0000313" key="2">
    <source>
        <dbReference type="EMBL" id="SFM29305.1"/>
    </source>
</evidence>
<dbReference type="EMBL" id="FOUJ01000001">
    <property type="protein sequence ID" value="SFM29305.1"/>
    <property type="molecule type" value="Genomic_DNA"/>
</dbReference>
<name>A0A1I4PPK0_9EURY</name>
<evidence type="ECO:0000313" key="3">
    <source>
        <dbReference type="Proteomes" id="UP000198535"/>
    </source>
</evidence>
<feature type="domain" description="HTH marR-type" evidence="1">
    <location>
        <begin position="4"/>
        <end position="138"/>
    </location>
</feature>
<dbReference type="PANTHER" id="PTHR33164:SF43">
    <property type="entry name" value="HTH-TYPE TRANSCRIPTIONAL REPRESSOR YETL"/>
    <property type="match status" value="1"/>
</dbReference>
<evidence type="ECO:0000259" key="1">
    <source>
        <dbReference type="PROSITE" id="PS50995"/>
    </source>
</evidence>
<sequence length="138" mass="16079">MEEKEQLFTVFEKLLNIKNQCSSDVLCECGSPDITIKQVRYLQVIDEHGEITFSRLAEITRNSKPTISEMINKFIRMEYVYKKRSPVDGRTYYICLTDKGQTICRREQIALLKLTERMAFSLDENEMSTLIGILGKVR</sequence>
<proteinExistence type="predicted"/>
<dbReference type="InterPro" id="IPR000835">
    <property type="entry name" value="HTH_MarR-typ"/>
</dbReference>
<dbReference type="InterPro" id="IPR036388">
    <property type="entry name" value="WH-like_DNA-bd_sf"/>
</dbReference>
<dbReference type="SMART" id="SM00347">
    <property type="entry name" value="HTH_MARR"/>
    <property type="match status" value="1"/>
</dbReference>
<keyword evidence="3" id="KW-1185">Reference proteome</keyword>
<keyword evidence="2" id="KW-0238">DNA-binding</keyword>
<dbReference type="STRING" id="487685.SAMN04488696_0786"/>
<dbReference type="RefSeq" id="WP_091933393.1">
    <property type="nucleotide sequence ID" value="NZ_FOUJ01000001.1"/>
</dbReference>
<dbReference type="GO" id="GO:0003677">
    <property type="term" value="F:DNA binding"/>
    <property type="evidence" value="ECO:0007669"/>
    <property type="project" value="UniProtKB-KW"/>
</dbReference>
<dbReference type="InterPro" id="IPR036390">
    <property type="entry name" value="WH_DNA-bd_sf"/>
</dbReference>
<dbReference type="SUPFAM" id="SSF46785">
    <property type="entry name" value="Winged helix' DNA-binding domain"/>
    <property type="match status" value="1"/>
</dbReference>
<reference evidence="3" key="1">
    <citation type="submission" date="2016-10" db="EMBL/GenBank/DDBJ databases">
        <authorList>
            <person name="Varghese N."/>
            <person name="Submissions S."/>
        </authorList>
    </citation>
    <scope>NUCLEOTIDE SEQUENCE [LARGE SCALE GENOMIC DNA]</scope>
    <source>
        <strain evidence="3">Mob M</strain>
    </source>
</reference>